<accession>A0A6S4PCF5</accession>
<sequence>MTIKINGTNTTAQPSITGADTDTGLVYGTDEVQVVTGGTTRATVASDGKLSIDRTHASATTGNHPALDIETHANGTAGATFATGIDFRISGVHKKRLAITNVDANVGTGDWVFYRDNGANEGIRIRSGGGISFNGDTAAANALDDYEEGTWTPTVTLGTVSAFNGKYTKIGNIVNLSGELNNFSDRSTSSALRISSLPFNNLNAQAAGSMFGRYMDRTAYTSYVHQNTIWFYSIGSGNFTELQHQHLNNSGATIYFQATYTVS</sequence>
<evidence type="ECO:0000256" key="1">
    <source>
        <dbReference type="SAM" id="MobiDB-lite"/>
    </source>
</evidence>
<dbReference type="RefSeq" id="YP_009778025.1">
    <property type="nucleotide sequence ID" value="NC_047709.1"/>
</dbReference>
<evidence type="ECO:0000313" key="2">
    <source>
        <dbReference type="EMBL" id="BAQ93967.1"/>
    </source>
</evidence>
<dbReference type="GeneID" id="55412115"/>
<dbReference type="Proteomes" id="UP000505248">
    <property type="component" value="Segment"/>
</dbReference>
<proteinExistence type="predicted"/>
<feature type="region of interest" description="Disordered" evidence="1">
    <location>
        <begin position="1"/>
        <end position="20"/>
    </location>
</feature>
<protein>
    <submittedName>
        <fullName evidence="2">Uncharacterized protein</fullName>
    </submittedName>
</protein>
<name>A0A6S4PCF5_9CAUD</name>
<organism evidence="2 3">
    <name type="scientific">uncultured phage_MedDCM-OCT-S45-C4</name>
    <dbReference type="NCBI Taxonomy" id="2740801"/>
    <lineage>
        <taxon>Viruses</taxon>
        <taxon>Duplodnaviria</taxon>
        <taxon>Heunggongvirae</taxon>
        <taxon>Uroviricota</taxon>
        <taxon>Caudoviricetes</taxon>
        <taxon>Autographivirales</taxon>
        <taxon>Ashivirus</taxon>
        <taxon>Ashivirus S45C4</taxon>
    </lineage>
</organism>
<keyword evidence="3" id="KW-1185">Reference proteome</keyword>
<dbReference type="EMBL" id="AP013538">
    <property type="protein sequence ID" value="BAQ93967.1"/>
    <property type="molecule type" value="Genomic_DNA"/>
</dbReference>
<dbReference type="KEGG" id="vg:55412115"/>
<evidence type="ECO:0000313" key="3">
    <source>
        <dbReference type="Proteomes" id="UP000505248"/>
    </source>
</evidence>
<reference evidence="2 3" key="1">
    <citation type="journal article" date="2013" name="PLoS Genet.">
        <title>Expanding the Marine Virosphere Using Metagenomics.</title>
        <authorList>
            <person name="Mizuno C.M."/>
            <person name="Rodriguez-Valera F."/>
            <person name="Kimes N.E."/>
            <person name="Ghai R."/>
        </authorList>
    </citation>
    <scope>NUCLEOTIDE SEQUENCE [LARGE SCALE GENOMIC DNA]</scope>
    <source>
        <strain evidence="2">UvMED-CGR-U-MedDCM-OCT-S45-C4</strain>
    </source>
</reference>